<proteinExistence type="predicted"/>
<dbReference type="EMBL" id="CAJOBR010063700">
    <property type="protein sequence ID" value="CAF5077947.1"/>
    <property type="molecule type" value="Genomic_DNA"/>
</dbReference>
<dbReference type="EMBL" id="CAJOBR010063555">
    <property type="protein sequence ID" value="CAF5077659.1"/>
    <property type="molecule type" value="Genomic_DNA"/>
</dbReference>
<dbReference type="AlphaFoldDB" id="A0A822DNS9"/>
<sequence length="72" mass="8303">MKIDLLPVLVALIKRYKITKLFYIMEGDEAFERFQTLVVAQAREKSYDVLDIQGRQLIDITNSNNTGILLQS</sequence>
<evidence type="ECO:0000313" key="1">
    <source>
        <dbReference type="EMBL" id="CAF5077659.1"/>
    </source>
</evidence>
<dbReference type="Proteomes" id="UP000663848">
    <property type="component" value="Unassembled WGS sequence"/>
</dbReference>
<accession>A0A822DNS9</accession>
<name>A0A822DNS9_9BILA</name>
<evidence type="ECO:0000313" key="2">
    <source>
        <dbReference type="EMBL" id="CAF5077947.1"/>
    </source>
</evidence>
<reference evidence="1" key="1">
    <citation type="submission" date="2021-02" db="EMBL/GenBank/DDBJ databases">
        <authorList>
            <person name="Nowell W R."/>
        </authorList>
    </citation>
    <scope>NUCLEOTIDE SEQUENCE</scope>
</reference>
<organism evidence="1 3">
    <name type="scientific">Rotaria socialis</name>
    <dbReference type="NCBI Taxonomy" id="392032"/>
    <lineage>
        <taxon>Eukaryota</taxon>
        <taxon>Metazoa</taxon>
        <taxon>Spiralia</taxon>
        <taxon>Gnathifera</taxon>
        <taxon>Rotifera</taxon>
        <taxon>Eurotatoria</taxon>
        <taxon>Bdelloidea</taxon>
        <taxon>Philodinida</taxon>
        <taxon>Philodinidae</taxon>
        <taxon>Rotaria</taxon>
    </lineage>
</organism>
<evidence type="ECO:0000313" key="3">
    <source>
        <dbReference type="Proteomes" id="UP000663848"/>
    </source>
</evidence>
<gene>
    <name evidence="1" type="ORF">QYT958_LOCUS43699</name>
    <name evidence="2" type="ORF">QYT958_LOCUS43720</name>
</gene>
<feature type="non-terminal residue" evidence="1">
    <location>
        <position position="72"/>
    </location>
</feature>
<comment type="caution">
    <text evidence="1">The sequence shown here is derived from an EMBL/GenBank/DDBJ whole genome shotgun (WGS) entry which is preliminary data.</text>
</comment>
<protein>
    <submittedName>
        <fullName evidence="1">Uncharacterized protein</fullName>
    </submittedName>
</protein>